<keyword evidence="3" id="KW-1185">Reference proteome</keyword>
<dbReference type="InterPro" id="IPR051908">
    <property type="entry name" value="Ribosomal_N-acetyltransferase"/>
</dbReference>
<dbReference type="PANTHER" id="PTHR43441">
    <property type="entry name" value="RIBOSOMAL-PROTEIN-SERINE ACETYLTRANSFERASE"/>
    <property type="match status" value="1"/>
</dbReference>
<dbReference type="EMBL" id="QZVS01000087">
    <property type="protein sequence ID" value="RJT87753.1"/>
    <property type="molecule type" value="Genomic_DNA"/>
</dbReference>
<keyword evidence="2" id="KW-0808">Transferase</keyword>
<accession>A0A3A5MLN1</accession>
<dbReference type="InterPro" id="IPR016181">
    <property type="entry name" value="Acyl_CoA_acyltransferase"/>
</dbReference>
<feature type="domain" description="N-acetyltransferase" evidence="1">
    <location>
        <begin position="31"/>
        <end position="178"/>
    </location>
</feature>
<protein>
    <submittedName>
        <fullName evidence="2">N-acetyltransferase</fullName>
    </submittedName>
</protein>
<dbReference type="InterPro" id="IPR000182">
    <property type="entry name" value="GNAT_dom"/>
</dbReference>
<evidence type="ECO:0000313" key="2">
    <source>
        <dbReference type="EMBL" id="RJT87753.1"/>
    </source>
</evidence>
<evidence type="ECO:0000313" key="3">
    <source>
        <dbReference type="Proteomes" id="UP000272015"/>
    </source>
</evidence>
<proteinExistence type="predicted"/>
<comment type="caution">
    <text evidence="2">The sequence shown here is derived from an EMBL/GenBank/DDBJ whole genome shotgun (WGS) entry which is preliminary data.</text>
</comment>
<reference evidence="2 3" key="1">
    <citation type="submission" date="2018-09" db="EMBL/GenBank/DDBJ databases">
        <title>Novel species of Cryobacterium.</title>
        <authorList>
            <person name="Liu Q."/>
            <person name="Xin Y.-H."/>
        </authorList>
    </citation>
    <scope>NUCLEOTIDE SEQUENCE [LARGE SCALE GENOMIC DNA]</scope>
    <source>
        <strain evidence="2 3">Hh39</strain>
    </source>
</reference>
<organism evidence="2 3">
    <name type="scientific">Cryobacterium melibiosiphilum</name>
    <dbReference type="NCBI Taxonomy" id="995039"/>
    <lineage>
        <taxon>Bacteria</taxon>
        <taxon>Bacillati</taxon>
        <taxon>Actinomycetota</taxon>
        <taxon>Actinomycetes</taxon>
        <taxon>Micrococcales</taxon>
        <taxon>Microbacteriaceae</taxon>
        <taxon>Cryobacterium</taxon>
    </lineage>
</organism>
<dbReference type="SUPFAM" id="SSF55729">
    <property type="entry name" value="Acyl-CoA N-acyltransferases (Nat)"/>
    <property type="match status" value="1"/>
</dbReference>
<name>A0A3A5MLN1_9MICO</name>
<gene>
    <name evidence="2" type="ORF">D6T64_12875</name>
</gene>
<dbReference type="Pfam" id="PF13302">
    <property type="entry name" value="Acetyltransf_3"/>
    <property type="match status" value="1"/>
</dbReference>
<dbReference type="GO" id="GO:1990189">
    <property type="term" value="F:protein N-terminal-serine acetyltransferase activity"/>
    <property type="evidence" value="ECO:0007669"/>
    <property type="project" value="TreeGrafter"/>
</dbReference>
<dbReference type="Gene3D" id="3.40.630.30">
    <property type="match status" value="1"/>
</dbReference>
<sequence length="226" mass="24640">MRRSPWPTTALACFPDGKRMLPVVLESDLVRLDAPVAADAARVFEYCQDPSFERYLTVPWPYQFEHAEGFLAEYVPGGWASDTEYTWALRAPGWKSAELLGVIGLRLLGPSVDEQAGVLQLGSVGFWLGAPFRGQGLIGEAQRLVFDWAFGTGLVDAVHWECIRGNTASARAAWKAGFSYAGVAPSVAAYRDGTHPLSWQGQLRAGDDRGRRPGWPAEALTEALSA</sequence>
<dbReference type="Proteomes" id="UP000272015">
    <property type="component" value="Unassembled WGS sequence"/>
</dbReference>
<dbReference type="AlphaFoldDB" id="A0A3A5MLN1"/>
<dbReference type="PANTHER" id="PTHR43441:SF10">
    <property type="entry name" value="ACETYLTRANSFERASE"/>
    <property type="match status" value="1"/>
</dbReference>
<dbReference type="GO" id="GO:0008999">
    <property type="term" value="F:protein-N-terminal-alanine acetyltransferase activity"/>
    <property type="evidence" value="ECO:0007669"/>
    <property type="project" value="TreeGrafter"/>
</dbReference>
<evidence type="ECO:0000259" key="1">
    <source>
        <dbReference type="Pfam" id="PF13302"/>
    </source>
</evidence>
<dbReference type="GO" id="GO:0005737">
    <property type="term" value="C:cytoplasm"/>
    <property type="evidence" value="ECO:0007669"/>
    <property type="project" value="TreeGrafter"/>
</dbReference>